<comment type="caution">
    <text evidence="1">The sequence shown here is derived from an EMBL/GenBank/DDBJ whole genome shotgun (WGS) entry which is preliminary data.</text>
</comment>
<name>A0A7W9U3Z8_9BURK</name>
<protein>
    <submittedName>
        <fullName evidence="1">Uncharacterized protein</fullName>
    </submittedName>
</protein>
<reference evidence="1 2" key="1">
    <citation type="submission" date="2020-08" db="EMBL/GenBank/DDBJ databases">
        <title>Above-ground endophytic microbial communities from plants in different locations in the United States.</title>
        <authorList>
            <person name="Frank C."/>
        </authorList>
    </citation>
    <scope>NUCLEOTIDE SEQUENCE [LARGE SCALE GENOMIC DNA]</scope>
    <source>
        <strain evidence="1 2">WP4_2_2</strain>
    </source>
</reference>
<evidence type="ECO:0000313" key="1">
    <source>
        <dbReference type="EMBL" id="MBB6106524.1"/>
    </source>
</evidence>
<evidence type="ECO:0000313" key="2">
    <source>
        <dbReference type="Proteomes" id="UP000571554"/>
    </source>
</evidence>
<dbReference type="EMBL" id="JACHBW010000027">
    <property type="protein sequence ID" value="MBB6106524.1"/>
    <property type="molecule type" value="Genomic_DNA"/>
</dbReference>
<sequence>MHYRIAFTQQEPWLAIVELRQAEPEFASPVKSAAARDQVLNRLLESELRGLPLNALRLVASDQTGEFEYELVPDIHDYVQRGNRYKVSPERARRGRHVERVEIDSDNLIAGRVRVDTVHDAGSPVSDVVRAALA</sequence>
<organism evidence="1 2">
    <name type="scientific">Paraburkholderia bannensis</name>
    <dbReference type="NCBI Taxonomy" id="765414"/>
    <lineage>
        <taxon>Bacteria</taxon>
        <taxon>Pseudomonadati</taxon>
        <taxon>Pseudomonadota</taxon>
        <taxon>Betaproteobacteria</taxon>
        <taxon>Burkholderiales</taxon>
        <taxon>Burkholderiaceae</taxon>
        <taxon>Paraburkholderia</taxon>
    </lineage>
</organism>
<accession>A0A7W9U3Z8</accession>
<keyword evidence="2" id="KW-1185">Reference proteome</keyword>
<dbReference type="AlphaFoldDB" id="A0A7W9U3Z8"/>
<dbReference type="Proteomes" id="UP000571554">
    <property type="component" value="Unassembled WGS sequence"/>
</dbReference>
<dbReference type="RefSeq" id="WP_184123988.1">
    <property type="nucleotide sequence ID" value="NZ_JACHBW010000027.1"/>
</dbReference>
<proteinExistence type="predicted"/>
<gene>
    <name evidence="1" type="ORF">F4827_006399</name>
</gene>